<organism evidence="5 6">
    <name type="scientific">Kribbella qitaiheensis</name>
    <dbReference type="NCBI Taxonomy" id="1544730"/>
    <lineage>
        <taxon>Bacteria</taxon>
        <taxon>Bacillati</taxon>
        <taxon>Actinomycetota</taxon>
        <taxon>Actinomycetes</taxon>
        <taxon>Propionibacteriales</taxon>
        <taxon>Kribbellaceae</taxon>
        <taxon>Kribbella</taxon>
    </lineage>
</organism>
<keyword evidence="6" id="KW-1185">Reference proteome</keyword>
<dbReference type="PANTHER" id="PTHR43792:SF8">
    <property type="entry name" value="[RIBOSOMAL PROTEIN US5]-ALANINE N-ACETYLTRANSFERASE"/>
    <property type="match status" value="1"/>
</dbReference>
<dbReference type="SUPFAM" id="SSF55729">
    <property type="entry name" value="Acyl-CoA N-acyltransferases (Nat)"/>
    <property type="match status" value="1"/>
</dbReference>
<sequence>MNLTRQLTADVELRLVRPSDAESFCAAQYRCREQLRPWEPARTDEWYEPAFQATRFQNALDNDLMVPWVLATEDRVIGAMTLSNIVRGPWRNADLGYWVDAAEVGRGLASAGVAAVCELADTELLLHRIAASTLVDNEASQRVLQKNGFTQFGFAPDYLHINGAWRDHNLYQRILNKREPGEV</sequence>
<evidence type="ECO:0000256" key="3">
    <source>
        <dbReference type="ARBA" id="ARBA00038502"/>
    </source>
</evidence>
<keyword evidence="2" id="KW-0012">Acyltransferase</keyword>
<dbReference type="PANTHER" id="PTHR43792">
    <property type="entry name" value="GNAT FAMILY, PUTATIVE (AFU_ORTHOLOGUE AFUA_3G00765)-RELATED-RELATED"/>
    <property type="match status" value="1"/>
</dbReference>
<evidence type="ECO:0000256" key="1">
    <source>
        <dbReference type="ARBA" id="ARBA00022679"/>
    </source>
</evidence>
<dbReference type="InterPro" id="IPR000182">
    <property type="entry name" value="GNAT_dom"/>
</dbReference>
<reference evidence="6" key="1">
    <citation type="submission" date="2019-09" db="EMBL/GenBank/DDBJ databases">
        <title>Antimicrobial potential of Antarctic Bacteria.</title>
        <authorList>
            <person name="Benaud N."/>
            <person name="Edwards R.J."/>
            <person name="Ferrari B.C."/>
        </authorList>
    </citation>
    <scope>NUCLEOTIDE SEQUENCE [LARGE SCALE GENOMIC DNA]</scope>
    <source>
        <strain evidence="6">SPB151</strain>
    </source>
</reference>
<keyword evidence="1 5" id="KW-0808">Transferase</keyword>
<evidence type="ECO:0000259" key="4">
    <source>
        <dbReference type="PROSITE" id="PS51186"/>
    </source>
</evidence>
<name>A0A7G6WTJ8_9ACTN</name>
<dbReference type="Pfam" id="PF13302">
    <property type="entry name" value="Acetyltransf_3"/>
    <property type="match status" value="1"/>
</dbReference>
<dbReference type="KEGG" id="kqi:F1D05_04500"/>
<dbReference type="EMBL" id="CP043661">
    <property type="protein sequence ID" value="QNE17313.1"/>
    <property type="molecule type" value="Genomic_DNA"/>
</dbReference>
<proteinExistence type="inferred from homology"/>
<evidence type="ECO:0000256" key="2">
    <source>
        <dbReference type="ARBA" id="ARBA00023315"/>
    </source>
</evidence>
<evidence type="ECO:0000313" key="6">
    <source>
        <dbReference type="Proteomes" id="UP000515563"/>
    </source>
</evidence>
<dbReference type="GO" id="GO:0005737">
    <property type="term" value="C:cytoplasm"/>
    <property type="evidence" value="ECO:0007669"/>
    <property type="project" value="TreeGrafter"/>
</dbReference>
<dbReference type="Gene3D" id="3.40.630.30">
    <property type="match status" value="1"/>
</dbReference>
<gene>
    <name evidence="5" type="ORF">F1D05_04500</name>
</gene>
<dbReference type="PROSITE" id="PS51186">
    <property type="entry name" value="GNAT"/>
    <property type="match status" value="1"/>
</dbReference>
<dbReference type="RefSeq" id="WP_185446144.1">
    <property type="nucleotide sequence ID" value="NZ_CP043661.1"/>
</dbReference>
<protein>
    <submittedName>
        <fullName evidence="5">GNAT family N-acetyltransferase</fullName>
    </submittedName>
</protein>
<comment type="similarity">
    <text evidence="3">Belongs to the acetyltransferase family. RimJ subfamily.</text>
</comment>
<dbReference type="GO" id="GO:0008999">
    <property type="term" value="F:protein-N-terminal-alanine acetyltransferase activity"/>
    <property type="evidence" value="ECO:0007669"/>
    <property type="project" value="TreeGrafter"/>
</dbReference>
<dbReference type="AlphaFoldDB" id="A0A7G6WTJ8"/>
<accession>A0A7G6WTJ8</accession>
<dbReference type="Proteomes" id="UP000515563">
    <property type="component" value="Chromosome"/>
</dbReference>
<reference evidence="5 6" key="2">
    <citation type="journal article" date="2020" name="Microbiol. Resour. Announc.">
        <title>Antarctic desert soil bacteria exhibit high novel natural product potential, evaluated through long-read genome sequencing and comparative genomics.</title>
        <authorList>
            <person name="Benaud N."/>
            <person name="Edwards R.J."/>
            <person name="Amos T.G."/>
            <person name="D'Agostino P.M."/>
            <person name="Gutierrez-Chavez C."/>
            <person name="Montgomery K."/>
            <person name="Nicetic I."/>
            <person name="Ferrari B.C."/>
        </authorList>
    </citation>
    <scope>NUCLEOTIDE SEQUENCE [LARGE SCALE GENOMIC DNA]</scope>
    <source>
        <strain evidence="5 6">SPB151</strain>
    </source>
</reference>
<dbReference type="InterPro" id="IPR051531">
    <property type="entry name" value="N-acetyltransferase"/>
</dbReference>
<evidence type="ECO:0000313" key="5">
    <source>
        <dbReference type="EMBL" id="QNE17313.1"/>
    </source>
</evidence>
<dbReference type="InterPro" id="IPR016181">
    <property type="entry name" value="Acyl_CoA_acyltransferase"/>
</dbReference>
<feature type="domain" description="N-acetyltransferase" evidence="4">
    <location>
        <begin position="11"/>
        <end position="171"/>
    </location>
</feature>